<dbReference type="PANTHER" id="PTHR43450">
    <property type="entry name" value="ASPARTYL-TRNA SYNTHETASE"/>
    <property type="match status" value="1"/>
</dbReference>
<keyword evidence="5 9" id="KW-0547">Nucleotide-binding</keyword>
<dbReference type="Pfam" id="PF01336">
    <property type="entry name" value="tRNA_anti-codon"/>
    <property type="match status" value="1"/>
</dbReference>
<keyword evidence="3 9" id="KW-0963">Cytoplasm</keyword>
<sequence>MNRTYIKDVKEHLGETIKVQGFVENYRNARAMAFIVVKDITGKLQVTVEKEKHPELNEKLDSLTGDSVVTIIGQVFENDYVKLGGLEMIPEDIIPESIADAIPIARKEIPATKKKKAVERSSIDQRIDYRWIDLRTDENQLMFKAQTVMVNAMRNFLLGENFIEIHTPKLIGAASESGSSVFEVKYFDRNAYLAQSPQFYKQMAMASGFERIFEVGPVFRAEKSYTSKHTTEFTGFDLEFSYINDYRDVMAMEEQLLKAGLSAVKEKYGDEIKELFGQDIIVPETPFPVVKLADLYKALEEEFGYKVPEEEKGDLTTDAEKLSYEWVKKHYNHEFLFVTDFDAEKRAFYHMRDEKGVPMGYDLIWRGVEITTGAQREHRYEVLKKQAAEKGLDEDVKFYLEFFKYGCPPHGGFGIGVDRLTMLLLGLHIKEAMFIFRGPNRLNP</sequence>
<comment type="subunit">
    <text evidence="9">Homodimer.</text>
</comment>
<keyword evidence="4 9" id="KW-0436">Ligase</keyword>
<evidence type="ECO:0000259" key="10">
    <source>
        <dbReference type="PROSITE" id="PS50862"/>
    </source>
</evidence>
<dbReference type="InterPro" id="IPR012340">
    <property type="entry name" value="NA-bd_OB-fold"/>
</dbReference>
<dbReference type="Pfam" id="PF00152">
    <property type="entry name" value="tRNA-synt_2"/>
    <property type="match status" value="1"/>
</dbReference>
<gene>
    <name evidence="9" type="primary">aspS</name>
    <name evidence="11" type="ORF">RASY3_16205</name>
</gene>
<name>A0A011UB84_RUMAL</name>
<dbReference type="Proteomes" id="UP000021369">
    <property type="component" value="Unassembled WGS sequence"/>
</dbReference>
<dbReference type="NCBIfam" id="NF003483">
    <property type="entry name" value="PRK05159.1"/>
    <property type="match status" value="1"/>
</dbReference>
<comment type="caution">
    <text evidence="9">Lacks conserved residue(s) required for the propagation of feature annotation.</text>
</comment>
<dbReference type="InterPro" id="IPR004365">
    <property type="entry name" value="NA-bd_OB_tRNA"/>
</dbReference>
<organism evidence="11 12">
    <name type="scientific">Ruminococcus albus SY3</name>
    <dbReference type="NCBI Taxonomy" id="1341156"/>
    <lineage>
        <taxon>Bacteria</taxon>
        <taxon>Bacillati</taxon>
        <taxon>Bacillota</taxon>
        <taxon>Clostridia</taxon>
        <taxon>Eubacteriales</taxon>
        <taxon>Oscillospiraceae</taxon>
        <taxon>Ruminococcus</taxon>
    </lineage>
</organism>
<dbReference type="GO" id="GO:0006422">
    <property type="term" value="P:aspartyl-tRNA aminoacylation"/>
    <property type="evidence" value="ECO:0007669"/>
    <property type="project" value="UniProtKB-UniRule"/>
</dbReference>
<evidence type="ECO:0000256" key="8">
    <source>
        <dbReference type="ARBA" id="ARBA00023146"/>
    </source>
</evidence>
<feature type="binding site" evidence="9">
    <location>
        <position position="220"/>
    </location>
    <ligand>
        <name>L-aspartate</name>
        <dbReference type="ChEBI" id="CHEBI:29991"/>
    </ligand>
</feature>
<feature type="binding site" evidence="9">
    <location>
        <position position="176"/>
    </location>
    <ligand>
        <name>L-aspartate</name>
        <dbReference type="ChEBI" id="CHEBI:29991"/>
    </ligand>
</feature>
<dbReference type="PATRIC" id="fig|1341156.4.peg.2840"/>
<feature type="binding site" evidence="9">
    <location>
        <position position="369"/>
    </location>
    <ligand>
        <name>ATP</name>
        <dbReference type="ChEBI" id="CHEBI:30616"/>
    </ligand>
</feature>
<evidence type="ECO:0000256" key="2">
    <source>
        <dbReference type="ARBA" id="ARBA00005312"/>
    </source>
</evidence>
<dbReference type="PRINTS" id="PR01042">
    <property type="entry name" value="TRNASYNTHASP"/>
</dbReference>
<comment type="caution">
    <text evidence="11">The sequence shown here is derived from an EMBL/GenBank/DDBJ whole genome shotgun (WGS) entry which is preliminary data.</text>
</comment>
<feature type="binding site" evidence="9">
    <location>
        <position position="372"/>
    </location>
    <ligand>
        <name>L-aspartate</name>
        <dbReference type="ChEBI" id="CHEBI:29991"/>
    </ligand>
</feature>
<feature type="region of interest" description="Aspartate" evidence="9">
    <location>
        <begin position="198"/>
        <end position="201"/>
    </location>
</feature>
<dbReference type="GO" id="GO:0003723">
    <property type="term" value="F:RNA binding"/>
    <property type="evidence" value="ECO:0007669"/>
    <property type="project" value="TreeGrafter"/>
</dbReference>
<dbReference type="Gene3D" id="3.30.930.10">
    <property type="entry name" value="Bira Bifunctional Protein, Domain 2"/>
    <property type="match status" value="1"/>
</dbReference>
<dbReference type="InterPro" id="IPR006195">
    <property type="entry name" value="aa-tRNA-synth_II"/>
</dbReference>
<evidence type="ECO:0000256" key="3">
    <source>
        <dbReference type="ARBA" id="ARBA00022490"/>
    </source>
</evidence>
<keyword evidence="6 9" id="KW-0067">ATP-binding</keyword>
<comment type="similarity">
    <text evidence="2 9">Belongs to the class-II aminoacyl-tRNA synthetase family. Type 2 subfamily.</text>
</comment>
<evidence type="ECO:0000256" key="4">
    <source>
        <dbReference type="ARBA" id="ARBA00022598"/>
    </source>
</evidence>
<keyword evidence="12" id="KW-1185">Reference proteome</keyword>
<evidence type="ECO:0000256" key="9">
    <source>
        <dbReference type="HAMAP-Rule" id="MF_02075"/>
    </source>
</evidence>
<dbReference type="GO" id="GO:0005829">
    <property type="term" value="C:cytosol"/>
    <property type="evidence" value="ECO:0007669"/>
    <property type="project" value="TreeGrafter"/>
</dbReference>
<dbReference type="SUPFAM" id="SSF50249">
    <property type="entry name" value="Nucleic acid-binding proteins"/>
    <property type="match status" value="1"/>
</dbReference>
<evidence type="ECO:0000313" key="11">
    <source>
        <dbReference type="EMBL" id="EXM37859.1"/>
    </source>
</evidence>
<feature type="binding site" evidence="9">
    <location>
        <position position="376"/>
    </location>
    <ligand>
        <name>L-aspartate</name>
        <dbReference type="ChEBI" id="CHEBI:29991"/>
    </ligand>
</feature>
<dbReference type="InterPro" id="IPR004523">
    <property type="entry name" value="Asp-tRNA_synthase_2"/>
</dbReference>
<feature type="binding site" evidence="9">
    <location>
        <begin position="416"/>
        <end position="419"/>
    </location>
    <ligand>
        <name>ATP</name>
        <dbReference type="ChEBI" id="CHEBI:30616"/>
    </ligand>
</feature>
<dbReference type="GO" id="GO:0004815">
    <property type="term" value="F:aspartate-tRNA ligase activity"/>
    <property type="evidence" value="ECO:0007669"/>
    <property type="project" value="UniProtKB-UniRule"/>
</dbReference>
<reference evidence="11 12" key="1">
    <citation type="submission" date="2013-06" db="EMBL/GenBank/DDBJ databases">
        <title>Rumen cellulosomics: divergent fiber-degrading strategies revealed by comparative genome-wide analysis of six Ruminococcal strains.</title>
        <authorList>
            <person name="Dassa B."/>
            <person name="Borovok I."/>
            <person name="Lamed R."/>
            <person name="Flint H."/>
            <person name="Yeoman C.J."/>
            <person name="White B."/>
            <person name="Bayer E.A."/>
        </authorList>
    </citation>
    <scope>NUCLEOTIDE SEQUENCE [LARGE SCALE GENOMIC DNA]</scope>
    <source>
        <strain evidence="11 12">SY3</strain>
    </source>
</reference>
<dbReference type="RefSeq" id="WP_024856657.1">
    <property type="nucleotide sequence ID" value="NZ_JEOB01000004.1"/>
</dbReference>
<dbReference type="PROSITE" id="PS50862">
    <property type="entry name" value="AA_TRNA_LIGASE_II"/>
    <property type="match status" value="1"/>
</dbReference>
<dbReference type="GO" id="GO:0005524">
    <property type="term" value="F:ATP binding"/>
    <property type="evidence" value="ECO:0007669"/>
    <property type="project" value="UniProtKB-UniRule"/>
</dbReference>
<evidence type="ECO:0000256" key="6">
    <source>
        <dbReference type="ARBA" id="ARBA00022840"/>
    </source>
</evidence>
<dbReference type="Gene3D" id="2.40.50.140">
    <property type="entry name" value="Nucleic acid-binding proteins"/>
    <property type="match status" value="1"/>
</dbReference>
<comment type="function">
    <text evidence="9">Catalyzes the attachment of L-aspartate to tRNA(Asp) in a two-step reaction: L-aspartate is first activated by ATP to form Asp-AMP and then transferred to the acceptor end of tRNA(Asp).</text>
</comment>
<comment type="subcellular location">
    <subcellularLocation>
        <location evidence="1 9">Cytoplasm</location>
    </subcellularLocation>
</comment>
<evidence type="ECO:0000313" key="12">
    <source>
        <dbReference type="Proteomes" id="UP000021369"/>
    </source>
</evidence>
<keyword evidence="7 9" id="KW-0648">Protein biosynthesis</keyword>
<proteinExistence type="inferred from homology"/>
<dbReference type="AlphaFoldDB" id="A0A011UB84"/>
<dbReference type="EMBL" id="JEOB01000004">
    <property type="protein sequence ID" value="EXM37859.1"/>
    <property type="molecule type" value="Genomic_DNA"/>
</dbReference>
<dbReference type="GO" id="GO:0016740">
    <property type="term" value="F:transferase activity"/>
    <property type="evidence" value="ECO:0007669"/>
    <property type="project" value="UniProtKB-ARBA"/>
</dbReference>
<dbReference type="InterPro" id="IPR045864">
    <property type="entry name" value="aa-tRNA-synth_II/BPL/LPL"/>
</dbReference>
<protein>
    <recommendedName>
        <fullName evidence="9">Aspartate--tRNA ligase</fullName>
        <ecNumber evidence="9">6.1.1.12</ecNumber>
    </recommendedName>
    <alternativeName>
        <fullName evidence="9">Aspartyl-tRNA synthetase</fullName>
        <shortName evidence="9">AspRS</shortName>
    </alternativeName>
</protein>
<dbReference type="EC" id="6.1.1.12" evidence="9"/>
<dbReference type="PANTHER" id="PTHR43450:SF1">
    <property type="entry name" value="ASPARTATE--TRNA LIGASE, CYTOPLASMIC"/>
    <property type="match status" value="1"/>
</dbReference>
<feature type="domain" description="Aminoacyl-transfer RNA synthetases class-II family profile" evidence="10">
    <location>
        <begin position="149"/>
        <end position="444"/>
    </location>
</feature>
<dbReference type="SUPFAM" id="SSF55681">
    <property type="entry name" value="Class II aaRS and biotin synthetases"/>
    <property type="match status" value="1"/>
</dbReference>
<dbReference type="InterPro" id="IPR004364">
    <property type="entry name" value="Aa-tRNA-synt_II"/>
</dbReference>
<evidence type="ECO:0000256" key="5">
    <source>
        <dbReference type="ARBA" id="ARBA00022741"/>
    </source>
</evidence>
<dbReference type="GO" id="GO:0017101">
    <property type="term" value="C:aminoacyl-tRNA synthetase multienzyme complex"/>
    <property type="evidence" value="ECO:0007669"/>
    <property type="project" value="TreeGrafter"/>
</dbReference>
<evidence type="ECO:0000256" key="7">
    <source>
        <dbReference type="ARBA" id="ARBA00022917"/>
    </source>
</evidence>
<evidence type="ECO:0000256" key="1">
    <source>
        <dbReference type="ARBA" id="ARBA00004496"/>
    </source>
</evidence>
<feature type="binding site" evidence="9">
    <location>
        <begin position="220"/>
        <end position="222"/>
    </location>
    <ligand>
        <name>ATP</name>
        <dbReference type="ChEBI" id="CHEBI:30616"/>
    </ligand>
</feature>
<dbReference type="GO" id="GO:0140096">
    <property type="term" value="F:catalytic activity, acting on a protein"/>
    <property type="evidence" value="ECO:0007669"/>
    <property type="project" value="UniProtKB-ARBA"/>
</dbReference>
<dbReference type="InterPro" id="IPR002312">
    <property type="entry name" value="Asp/Asn-tRNA-synth_IIb"/>
</dbReference>
<dbReference type="HAMAP" id="MF_02075">
    <property type="entry name" value="Asp_tRNA_synth_type2"/>
    <property type="match status" value="1"/>
</dbReference>
<keyword evidence="8 9" id="KW-0030">Aminoacyl-tRNA synthetase</keyword>
<dbReference type="OrthoDB" id="9802326at2"/>
<accession>A0A011UB84</accession>
<comment type="catalytic activity">
    <reaction evidence="9">
        <text>tRNA(Asp) + L-aspartate + ATP = L-aspartyl-tRNA(Asp) + AMP + diphosphate</text>
        <dbReference type="Rhea" id="RHEA:19649"/>
        <dbReference type="Rhea" id="RHEA-COMP:9660"/>
        <dbReference type="Rhea" id="RHEA-COMP:9678"/>
        <dbReference type="ChEBI" id="CHEBI:29991"/>
        <dbReference type="ChEBI" id="CHEBI:30616"/>
        <dbReference type="ChEBI" id="CHEBI:33019"/>
        <dbReference type="ChEBI" id="CHEBI:78442"/>
        <dbReference type="ChEBI" id="CHEBI:78516"/>
        <dbReference type="ChEBI" id="CHEBI:456215"/>
        <dbReference type="EC" id="6.1.1.12"/>
    </reaction>
</comment>